<evidence type="ECO:0000256" key="2">
    <source>
        <dbReference type="ARBA" id="ARBA00009152"/>
    </source>
</evidence>
<evidence type="ECO:0000259" key="9">
    <source>
        <dbReference type="Pfam" id="PF02811"/>
    </source>
</evidence>
<dbReference type="InterPro" id="IPR004013">
    <property type="entry name" value="PHP_dom"/>
</dbReference>
<evidence type="ECO:0000256" key="8">
    <source>
        <dbReference type="RuleBase" id="RU366003"/>
    </source>
</evidence>
<dbReference type="PANTHER" id="PTHR21039:SF0">
    <property type="entry name" value="HISTIDINOL-PHOSPHATASE"/>
    <property type="match status" value="1"/>
</dbReference>
<comment type="similarity">
    <text evidence="2 8">Belongs to the PHP hydrolase family. HisK subfamily.</text>
</comment>
<protein>
    <recommendedName>
        <fullName evidence="3 8">Histidinol-phosphatase</fullName>
        <shortName evidence="8">HolPase</shortName>
        <ecNumber evidence="3 8">3.1.3.15</ecNumber>
    </recommendedName>
</protein>
<dbReference type="GO" id="GO:0004401">
    <property type="term" value="F:histidinol-phosphatase activity"/>
    <property type="evidence" value="ECO:0007669"/>
    <property type="project" value="UniProtKB-UniRule"/>
</dbReference>
<dbReference type="EMBL" id="DVNK01000021">
    <property type="protein sequence ID" value="HIU46105.1"/>
    <property type="molecule type" value="Genomic_DNA"/>
</dbReference>
<evidence type="ECO:0000313" key="10">
    <source>
        <dbReference type="EMBL" id="HIU46105.1"/>
    </source>
</evidence>
<evidence type="ECO:0000256" key="4">
    <source>
        <dbReference type="ARBA" id="ARBA00022605"/>
    </source>
</evidence>
<keyword evidence="4 8" id="KW-0028">Amino-acid biosynthesis</keyword>
<dbReference type="Proteomes" id="UP000824123">
    <property type="component" value="Unassembled WGS sequence"/>
</dbReference>
<dbReference type="InterPro" id="IPR010140">
    <property type="entry name" value="Histidinol_P_phosphatase_HisJ"/>
</dbReference>
<sequence>MKTNYHTHTARCRHASGTEAEYVEAALHSGFDVLGFADHCPWPFDDGFESTFRMLPGEFDGYVECVRGLKREYAGRIEIYCGLECEYYPDMLGWIDDLADANGLDYLILGNHYALDERTGMYCGACHTPADLRHYVACTTKGMATGMFSYLAHPDLCFRTYRGFDPDCAAASHELCQCARQLDMPLEYNLLGVLYHERGMHNGLGYPCDGFWEIAAQEGVKCIIGVDAHSARQLANTARYDAAVKYLKDLGLERVERIRFRHGAQQTDEAK</sequence>
<gene>
    <name evidence="10" type="ORF">IAC59_02475</name>
</gene>
<comment type="caution">
    <text evidence="10">The sequence shown here is derived from an EMBL/GenBank/DDBJ whole genome shotgun (WGS) entry which is preliminary data.</text>
</comment>
<dbReference type="Pfam" id="PF02811">
    <property type="entry name" value="PHP"/>
    <property type="match status" value="1"/>
</dbReference>
<name>A0A9D1LQC8_9FIRM</name>
<reference evidence="10" key="1">
    <citation type="submission" date="2020-10" db="EMBL/GenBank/DDBJ databases">
        <authorList>
            <person name="Gilroy R."/>
        </authorList>
    </citation>
    <scope>NUCLEOTIDE SEQUENCE</scope>
    <source>
        <strain evidence="10">ChiSxjej2B14-8506</strain>
    </source>
</reference>
<evidence type="ECO:0000256" key="3">
    <source>
        <dbReference type="ARBA" id="ARBA00013085"/>
    </source>
</evidence>
<dbReference type="Gene3D" id="3.20.20.140">
    <property type="entry name" value="Metal-dependent hydrolases"/>
    <property type="match status" value="1"/>
</dbReference>
<proteinExistence type="inferred from homology"/>
<dbReference type="PANTHER" id="PTHR21039">
    <property type="entry name" value="HISTIDINOL PHOSPHATASE-RELATED"/>
    <property type="match status" value="1"/>
</dbReference>
<dbReference type="GO" id="GO:0000105">
    <property type="term" value="P:L-histidine biosynthetic process"/>
    <property type="evidence" value="ECO:0007669"/>
    <property type="project" value="UniProtKB-UniRule"/>
</dbReference>
<dbReference type="SUPFAM" id="SSF89550">
    <property type="entry name" value="PHP domain-like"/>
    <property type="match status" value="1"/>
</dbReference>
<keyword evidence="6 8" id="KW-0368">Histidine biosynthesis</keyword>
<dbReference type="GO" id="GO:0005737">
    <property type="term" value="C:cytoplasm"/>
    <property type="evidence" value="ECO:0007669"/>
    <property type="project" value="TreeGrafter"/>
</dbReference>
<comment type="pathway">
    <text evidence="1 8">Amino-acid biosynthesis; L-histidine biosynthesis; L-histidine from 5-phospho-alpha-D-ribose 1-diphosphate: step 8/9.</text>
</comment>
<accession>A0A9D1LQC8</accession>
<evidence type="ECO:0000256" key="5">
    <source>
        <dbReference type="ARBA" id="ARBA00022801"/>
    </source>
</evidence>
<evidence type="ECO:0000256" key="7">
    <source>
        <dbReference type="ARBA" id="ARBA00049158"/>
    </source>
</evidence>
<evidence type="ECO:0000256" key="6">
    <source>
        <dbReference type="ARBA" id="ARBA00023102"/>
    </source>
</evidence>
<keyword evidence="5 8" id="KW-0378">Hydrolase</keyword>
<evidence type="ECO:0000256" key="1">
    <source>
        <dbReference type="ARBA" id="ARBA00004970"/>
    </source>
</evidence>
<feature type="domain" description="PHP" evidence="9">
    <location>
        <begin position="5"/>
        <end position="187"/>
    </location>
</feature>
<reference evidence="10" key="2">
    <citation type="journal article" date="2021" name="PeerJ">
        <title>Extensive microbial diversity within the chicken gut microbiome revealed by metagenomics and culture.</title>
        <authorList>
            <person name="Gilroy R."/>
            <person name="Ravi A."/>
            <person name="Getino M."/>
            <person name="Pursley I."/>
            <person name="Horton D.L."/>
            <person name="Alikhan N.F."/>
            <person name="Baker D."/>
            <person name="Gharbi K."/>
            <person name="Hall N."/>
            <person name="Watson M."/>
            <person name="Adriaenssens E.M."/>
            <person name="Foster-Nyarko E."/>
            <person name="Jarju S."/>
            <person name="Secka A."/>
            <person name="Antonio M."/>
            <person name="Oren A."/>
            <person name="Chaudhuri R.R."/>
            <person name="La Ragione R."/>
            <person name="Hildebrand F."/>
            <person name="Pallen M.J."/>
        </authorList>
    </citation>
    <scope>NUCLEOTIDE SEQUENCE</scope>
    <source>
        <strain evidence="10">ChiSxjej2B14-8506</strain>
    </source>
</reference>
<dbReference type="InterPro" id="IPR016195">
    <property type="entry name" value="Pol/histidinol_Pase-like"/>
</dbReference>
<dbReference type="CDD" id="cd12110">
    <property type="entry name" value="PHP_HisPPase_Hisj_like"/>
    <property type="match status" value="1"/>
</dbReference>
<comment type="catalytic activity">
    <reaction evidence="7 8">
        <text>L-histidinol phosphate + H2O = L-histidinol + phosphate</text>
        <dbReference type="Rhea" id="RHEA:14465"/>
        <dbReference type="ChEBI" id="CHEBI:15377"/>
        <dbReference type="ChEBI" id="CHEBI:43474"/>
        <dbReference type="ChEBI" id="CHEBI:57699"/>
        <dbReference type="ChEBI" id="CHEBI:57980"/>
        <dbReference type="EC" id="3.1.3.15"/>
    </reaction>
</comment>
<organism evidence="10 11">
    <name type="scientific">Candidatus Fimadaptatus faecigallinarum</name>
    <dbReference type="NCBI Taxonomy" id="2840814"/>
    <lineage>
        <taxon>Bacteria</taxon>
        <taxon>Bacillati</taxon>
        <taxon>Bacillota</taxon>
        <taxon>Clostridia</taxon>
        <taxon>Eubacteriales</taxon>
        <taxon>Candidatus Fimadaptatus</taxon>
    </lineage>
</organism>
<dbReference type="EC" id="3.1.3.15" evidence="3 8"/>
<evidence type="ECO:0000313" key="11">
    <source>
        <dbReference type="Proteomes" id="UP000824123"/>
    </source>
</evidence>
<dbReference type="AlphaFoldDB" id="A0A9D1LQC8"/>